<dbReference type="InterPro" id="IPR029063">
    <property type="entry name" value="SAM-dependent_MTases_sf"/>
</dbReference>
<dbReference type="GeneID" id="94365847"/>
<reference evidence="2 3" key="1">
    <citation type="submission" date="2018-05" db="EMBL/GenBank/DDBJ databases">
        <title>Pararhodobacter marina sp. nov., isolated from deep-sea water of the Indian Ocean.</title>
        <authorList>
            <person name="Lai Q.Sr."/>
            <person name="Liu X."/>
            <person name="Shao Z."/>
        </authorList>
    </citation>
    <scope>NUCLEOTIDE SEQUENCE [LARGE SCALE GENOMIC DNA]</scope>
    <source>
        <strain evidence="2 3">CIC4N-9</strain>
    </source>
</reference>
<dbReference type="Pfam" id="PF13649">
    <property type="entry name" value="Methyltransf_25"/>
    <property type="match status" value="1"/>
</dbReference>
<dbReference type="AlphaFoldDB" id="A0A2U2C8T8"/>
<dbReference type="EMBL" id="QEYD01000007">
    <property type="protein sequence ID" value="PWE28290.1"/>
    <property type="molecule type" value="Genomic_DNA"/>
</dbReference>
<dbReference type="Proteomes" id="UP000244940">
    <property type="component" value="Unassembled WGS sequence"/>
</dbReference>
<dbReference type="SUPFAM" id="SSF53335">
    <property type="entry name" value="S-adenosyl-L-methionine-dependent methyltransferases"/>
    <property type="match status" value="1"/>
</dbReference>
<dbReference type="Gene3D" id="3.40.50.150">
    <property type="entry name" value="Vaccinia Virus protein VP39"/>
    <property type="match status" value="1"/>
</dbReference>
<organism evidence="2 3">
    <name type="scientific">Pararhodobacter marinus</name>
    <dbReference type="NCBI Taxonomy" id="2184063"/>
    <lineage>
        <taxon>Bacteria</taxon>
        <taxon>Pseudomonadati</taxon>
        <taxon>Pseudomonadota</taxon>
        <taxon>Alphaproteobacteria</taxon>
        <taxon>Rhodobacterales</taxon>
        <taxon>Paracoccaceae</taxon>
        <taxon>Pararhodobacter</taxon>
    </lineage>
</organism>
<dbReference type="OrthoDB" id="9786503at2"/>
<gene>
    <name evidence="2" type="ORF">C4N9_13195</name>
</gene>
<evidence type="ECO:0000259" key="1">
    <source>
        <dbReference type="Pfam" id="PF13649"/>
    </source>
</evidence>
<dbReference type="GO" id="GO:0008168">
    <property type="term" value="F:methyltransferase activity"/>
    <property type="evidence" value="ECO:0007669"/>
    <property type="project" value="UniProtKB-KW"/>
</dbReference>
<accession>A0A2U2C8T8</accession>
<feature type="domain" description="Methyltransferase" evidence="1">
    <location>
        <begin position="36"/>
        <end position="127"/>
    </location>
</feature>
<dbReference type="CDD" id="cd02440">
    <property type="entry name" value="AdoMet_MTases"/>
    <property type="match status" value="1"/>
</dbReference>
<sequence length="197" mass="21785">MWEDRYRKEGDYLFGTEPARFLTENPWLTRPGQRALSVADGEGRNSVELARRGMQVTAFDLSPTAVERARALASKAGVALDTRVSDWAGWDWSAQYDLVMGIFIQFITPDERPARFADLARAVAPGGRLVLHGYLPEQVALGTGGPSDPAQMWTPDMLRAAFPGFRIDRLAAYERDVQEGRGHSGRSALLDFVATKA</sequence>
<keyword evidence="3" id="KW-1185">Reference proteome</keyword>
<keyword evidence="2" id="KW-0808">Transferase</keyword>
<keyword evidence="2" id="KW-0489">Methyltransferase</keyword>
<evidence type="ECO:0000313" key="3">
    <source>
        <dbReference type="Proteomes" id="UP000244940"/>
    </source>
</evidence>
<dbReference type="GO" id="GO:0032259">
    <property type="term" value="P:methylation"/>
    <property type="evidence" value="ECO:0007669"/>
    <property type="project" value="UniProtKB-KW"/>
</dbReference>
<evidence type="ECO:0000313" key="2">
    <source>
        <dbReference type="EMBL" id="PWE28290.1"/>
    </source>
</evidence>
<proteinExistence type="predicted"/>
<comment type="caution">
    <text evidence="2">The sequence shown here is derived from an EMBL/GenBank/DDBJ whole genome shotgun (WGS) entry which is preliminary data.</text>
</comment>
<protein>
    <submittedName>
        <fullName evidence="2">SAM-dependent methyltransferase</fullName>
    </submittedName>
</protein>
<dbReference type="InterPro" id="IPR041698">
    <property type="entry name" value="Methyltransf_25"/>
</dbReference>
<name>A0A2U2C8T8_9RHOB</name>
<dbReference type="RefSeq" id="WP_109533796.1">
    <property type="nucleotide sequence ID" value="NZ_QEYD01000007.1"/>
</dbReference>